<dbReference type="InterPro" id="IPR050957">
    <property type="entry name" value="BMP_lipoprotein"/>
</dbReference>
<evidence type="ECO:0000256" key="7">
    <source>
        <dbReference type="SAM" id="MobiDB-lite"/>
    </source>
</evidence>
<evidence type="ECO:0000256" key="3">
    <source>
        <dbReference type="ARBA" id="ARBA00022475"/>
    </source>
</evidence>
<sequence length="337" mass="37290">MHGAGTAWKIWVLCSTLIGSALLIGCENPVSSESEENRAALLLEHTIDEQSWNRKGYQGLLKIQSELGMEVSYHENISNLPELKEEVKHLHQEGVDLVFGHGKRFGDRFMKIQESYPDIRFVSINGSTGAKNVTSVQLKGYAMGYFAGRLAGEMTGTDTIAVIAARSWQPEVNGFKEGAKSSKPSVEVISTTTGSWNDKEKALQKLQKVTEEHADIVYPAGNGFHVDVINKAKEQGQKAIGYIGDQSDLGEAAVLTSTIQHVENVYRMVAEKHQQGELKNGVETYGFEEGAVSLGPFSPEVPEELRQQLNKEMDHYKKTGELPGVRRETGNQRQEKK</sequence>
<keyword evidence="3" id="KW-1003">Cell membrane</keyword>
<evidence type="ECO:0000256" key="6">
    <source>
        <dbReference type="ARBA" id="ARBA00023288"/>
    </source>
</evidence>
<dbReference type="AlphaFoldDB" id="A0A1I4IHH2"/>
<dbReference type="GO" id="GO:0005886">
    <property type="term" value="C:plasma membrane"/>
    <property type="evidence" value="ECO:0007669"/>
    <property type="project" value="UniProtKB-SubCell"/>
</dbReference>
<keyword evidence="10" id="KW-1185">Reference proteome</keyword>
<evidence type="ECO:0000313" key="9">
    <source>
        <dbReference type="EMBL" id="SFL53812.1"/>
    </source>
</evidence>
<dbReference type="PANTHER" id="PTHR34296:SF2">
    <property type="entry name" value="ABC TRANSPORTER GUANOSINE-BINDING PROTEIN NUPN"/>
    <property type="match status" value="1"/>
</dbReference>
<keyword evidence="6" id="KW-0449">Lipoprotein</keyword>
<comment type="similarity">
    <text evidence="2">Belongs to the BMP lipoprotein family.</text>
</comment>
<evidence type="ECO:0000256" key="5">
    <source>
        <dbReference type="ARBA" id="ARBA00023136"/>
    </source>
</evidence>
<evidence type="ECO:0000256" key="1">
    <source>
        <dbReference type="ARBA" id="ARBA00004193"/>
    </source>
</evidence>
<keyword evidence="5" id="KW-0472">Membrane</keyword>
<accession>A0A1I4IHH2</accession>
<dbReference type="Proteomes" id="UP000199668">
    <property type="component" value="Unassembled WGS sequence"/>
</dbReference>
<evidence type="ECO:0000313" key="10">
    <source>
        <dbReference type="Proteomes" id="UP000199668"/>
    </source>
</evidence>
<gene>
    <name evidence="9" type="ORF">SAMN04488054_10255</name>
</gene>
<organism evidence="9 10">
    <name type="scientific">Salibacterium qingdaonense</name>
    <dbReference type="NCBI Taxonomy" id="266892"/>
    <lineage>
        <taxon>Bacteria</taxon>
        <taxon>Bacillati</taxon>
        <taxon>Bacillota</taxon>
        <taxon>Bacilli</taxon>
        <taxon>Bacillales</taxon>
        <taxon>Bacillaceae</taxon>
    </lineage>
</organism>
<evidence type="ECO:0000259" key="8">
    <source>
        <dbReference type="Pfam" id="PF02608"/>
    </source>
</evidence>
<dbReference type="Pfam" id="PF02608">
    <property type="entry name" value="Bmp"/>
    <property type="match status" value="1"/>
</dbReference>
<dbReference type="InterPro" id="IPR003760">
    <property type="entry name" value="PnrA-like"/>
</dbReference>
<comment type="subcellular location">
    <subcellularLocation>
        <location evidence="1">Cell membrane</location>
        <topology evidence="1">Lipid-anchor</topology>
    </subcellularLocation>
</comment>
<protein>
    <submittedName>
        <fullName evidence="9">Nucleoside-binding protein</fullName>
    </submittedName>
</protein>
<keyword evidence="4" id="KW-0732">Signal</keyword>
<evidence type="ECO:0000256" key="2">
    <source>
        <dbReference type="ARBA" id="ARBA00008610"/>
    </source>
</evidence>
<dbReference type="EMBL" id="FOTY01000002">
    <property type="protein sequence ID" value="SFL53812.1"/>
    <property type="molecule type" value="Genomic_DNA"/>
</dbReference>
<proteinExistence type="inferred from homology"/>
<dbReference type="SUPFAM" id="SSF53822">
    <property type="entry name" value="Periplasmic binding protein-like I"/>
    <property type="match status" value="1"/>
</dbReference>
<reference evidence="9 10" key="1">
    <citation type="submission" date="2016-10" db="EMBL/GenBank/DDBJ databases">
        <authorList>
            <person name="de Groot N.N."/>
        </authorList>
    </citation>
    <scope>NUCLEOTIDE SEQUENCE [LARGE SCALE GENOMIC DNA]</scope>
    <source>
        <strain evidence="9 10">CGMCC 1.6134</strain>
    </source>
</reference>
<name>A0A1I4IHH2_9BACI</name>
<dbReference type="Gene3D" id="3.40.50.2300">
    <property type="match status" value="2"/>
</dbReference>
<dbReference type="STRING" id="266892.SAMN04488054_10255"/>
<dbReference type="InterPro" id="IPR028082">
    <property type="entry name" value="Peripla_BP_I"/>
</dbReference>
<evidence type="ECO:0000256" key="4">
    <source>
        <dbReference type="ARBA" id="ARBA00022729"/>
    </source>
</evidence>
<dbReference type="PANTHER" id="PTHR34296">
    <property type="entry name" value="TRANSCRIPTIONAL ACTIVATOR PROTEIN MED"/>
    <property type="match status" value="1"/>
</dbReference>
<feature type="region of interest" description="Disordered" evidence="7">
    <location>
        <begin position="310"/>
        <end position="337"/>
    </location>
</feature>
<dbReference type="RefSeq" id="WP_177195386.1">
    <property type="nucleotide sequence ID" value="NZ_FOTY01000002.1"/>
</dbReference>
<feature type="domain" description="ABC transporter substrate-binding protein PnrA-like" evidence="8">
    <location>
        <begin position="38"/>
        <end position="323"/>
    </location>
</feature>